<feature type="signal peptide" evidence="1">
    <location>
        <begin position="1"/>
        <end position="21"/>
    </location>
</feature>
<dbReference type="EMBL" id="JBHUON010000008">
    <property type="protein sequence ID" value="MFD2864816.1"/>
    <property type="molecule type" value="Genomic_DNA"/>
</dbReference>
<keyword evidence="1" id="KW-0732">Signal</keyword>
<evidence type="ECO:0000256" key="1">
    <source>
        <dbReference type="SAM" id="SignalP"/>
    </source>
</evidence>
<dbReference type="NCBIfam" id="TIGR01200">
    <property type="entry name" value="GLPGLI"/>
    <property type="match status" value="1"/>
</dbReference>
<evidence type="ECO:0000313" key="3">
    <source>
        <dbReference type="Proteomes" id="UP001597601"/>
    </source>
</evidence>
<gene>
    <name evidence="2" type="ORF">ACFSYC_08970</name>
</gene>
<organism evidence="2 3">
    <name type="scientific">Mucilaginibacter antarcticus</name>
    <dbReference type="NCBI Taxonomy" id="1855725"/>
    <lineage>
        <taxon>Bacteria</taxon>
        <taxon>Pseudomonadati</taxon>
        <taxon>Bacteroidota</taxon>
        <taxon>Sphingobacteriia</taxon>
        <taxon>Sphingobacteriales</taxon>
        <taxon>Sphingobacteriaceae</taxon>
        <taxon>Mucilaginibacter</taxon>
    </lineage>
</organism>
<feature type="chain" id="PRO_5045891034" evidence="1">
    <location>
        <begin position="22"/>
        <end position="257"/>
    </location>
</feature>
<proteinExistence type="predicted"/>
<protein>
    <submittedName>
        <fullName evidence="2">GLPGLI family protein</fullName>
    </submittedName>
</protein>
<accession>A0ABW5XP96</accession>
<name>A0ABW5XP96_9SPHI</name>
<sequence>MKYVLKLIFGLLLLQTEAVVAQSKHFIISGVIEFEKSNNMFALMKKKLTKEFAGENKPYYEQYLRTEPQFLKLKSTIIFGNGVSLYTPIPPAKAIPWFYDQPIVSQPNTVFCDFDKNAVTIQKEYAEKTLLVKDTIRKIKWKLTDETQVVAGYPCRRANGLMLDSIYVVAFYTDDIHVSGGPESFNGLPGMILKLALPHDNVSWVATKVTEMPADPKKLVPPKKGTPVDYKSLYAELLKGLAQAGELGRYYLKGYTL</sequence>
<dbReference type="Proteomes" id="UP001597601">
    <property type="component" value="Unassembled WGS sequence"/>
</dbReference>
<keyword evidence="3" id="KW-1185">Reference proteome</keyword>
<comment type="caution">
    <text evidence="2">The sequence shown here is derived from an EMBL/GenBank/DDBJ whole genome shotgun (WGS) entry which is preliminary data.</text>
</comment>
<dbReference type="RefSeq" id="WP_377125974.1">
    <property type="nucleotide sequence ID" value="NZ_JBHUON010000008.1"/>
</dbReference>
<evidence type="ECO:0000313" key="2">
    <source>
        <dbReference type="EMBL" id="MFD2864816.1"/>
    </source>
</evidence>
<reference evidence="3" key="1">
    <citation type="journal article" date="2019" name="Int. J. Syst. Evol. Microbiol.">
        <title>The Global Catalogue of Microorganisms (GCM) 10K type strain sequencing project: providing services to taxonomists for standard genome sequencing and annotation.</title>
        <authorList>
            <consortium name="The Broad Institute Genomics Platform"/>
            <consortium name="The Broad Institute Genome Sequencing Center for Infectious Disease"/>
            <person name="Wu L."/>
            <person name="Ma J."/>
        </authorList>
    </citation>
    <scope>NUCLEOTIDE SEQUENCE [LARGE SCALE GENOMIC DNA]</scope>
    <source>
        <strain evidence="3">KCTC 52232</strain>
    </source>
</reference>
<dbReference type="InterPro" id="IPR005901">
    <property type="entry name" value="GLPGLI"/>
</dbReference>
<dbReference type="Pfam" id="PF09697">
    <property type="entry name" value="Porph_ging"/>
    <property type="match status" value="1"/>
</dbReference>